<dbReference type="STRING" id="42155.A0A0R3R9H7"/>
<evidence type="ECO:0000313" key="2">
    <source>
        <dbReference type="Proteomes" id="UP000280834"/>
    </source>
</evidence>
<proteinExistence type="predicted"/>
<reference evidence="1 2" key="2">
    <citation type="submission" date="2018-11" db="EMBL/GenBank/DDBJ databases">
        <authorList>
            <consortium name="Pathogen Informatics"/>
        </authorList>
    </citation>
    <scope>NUCLEOTIDE SEQUENCE [LARGE SCALE GENOMIC DNA]</scope>
</reference>
<evidence type="ECO:0000313" key="1">
    <source>
        <dbReference type="EMBL" id="VDO50489.1"/>
    </source>
</evidence>
<dbReference type="Proteomes" id="UP000280834">
    <property type="component" value="Unassembled WGS sequence"/>
</dbReference>
<organism evidence="3">
    <name type="scientific">Brugia timori</name>
    <dbReference type="NCBI Taxonomy" id="42155"/>
    <lineage>
        <taxon>Eukaryota</taxon>
        <taxon>Metazoa</taxon>
        <taxon>Ecdysozoa</taxon>
        <taxon>Nematoda</taxon>
        <taxon>Chromadorea</taxon>
        <taxon>Rhabditida</taxon>
        <taxon>Spirurina</taxon>
        <taxon>Spiruromorpha</taxon>
        <taxon>Filarioidea</taxon>
        <taxon>Onchocercidae</taxon>
        <taxon>Brugia</taxon>
    </lineage>
</organism>
<dbReference type="WBParaSite" id="BTMF_0001669001-mRNA-1">
    <property type="protein sequence ID" value="BTMF_0001669001-mRNA-1"/>
    <property type="gene ID" value="BTMF_0001669001"/>
</dbReference>
<sequence>MIRAGGATPIIVLSQNTTRESGHQVQAGNIAAAKVLILIIIDPENYYLVLLSILSFHSQGRGTVVH</sequence>
<dbReference type="AlphaFoldDB" id="A0A0R3R9H7"/>
<evidence type="ECO:0000313" key="3">
    <source>
        <dbReference type="WBParaSite" id="BTMF_0001669001-mRNA-1"/>
    </source>
</evidence>
<gene>
    <name evidence="1" type="ORF">BTMF_LOCUS14664</name>
</gene>
<name>A0A0R3R9H7_9BILA</name>
<dbReference type="EMBL" id="UZAG01021452">
    <property type="protein sequence ID" value="VDO50489.1"/>
    <property type="molecule type" value="Genomic_DNA"/>
</dbReference>
<protein>
    <submittedName>
        <fullName evidence="3">TPP_enzyme_N domain-containing protein</fullName>
    </submittedName>
</protein>
<keyword evidence="2" id="KW-1185">Reference proteome</keyword>
<accession>A0A0R3R9H7</accession>
<reference evidence="3" key="1">
    <citation type="submission" date="2017-02" db="UniProtKB">
        <authorList>
            <consortium name="WormBaseParasite"/>
        </authorList>
    </citation>
    <scope>IDENTIFICATION</scope>
</reference>